<dbReference type="AlphaFoldDB" id="A0A0L6V0Z6"/>
<comment type="caution">
    <text evidence="7">The sequence shown here is derived from an EMBL/GenBank/DDBJ whole genome shotgun (WGS) entry which is preliminary data.</text>
</comment>
<dbReference type="InterPro" id="IPR001841">
    <property type="entry name" value="Znf_RING"/>
</dbReference>
<dbReference type="Proteomes" id="UP000037035">
    <property type="component" value="Unassembled WGS sequence"/>
</dbReference>
<dbReference type="Gene3D" id="3.30.40.10">
    <property type="entry name" value="Zinc/RING finger domain, C3HC4 (zinc finger)"/>
    <property type="match status" value="1"/>
</dbReference>
<evidence type="ECO:0000313" key="9">
    <source>
        <dbReference type="Proteomes" id="UP000037035"/>
    </source>
</evidence>
<dbReference type="Pfam" id="PF00097">
    <property type="entry name" value="zf-C3HC4"/>
    <property type="match status" value="1"/>
</dbReference>
<evidence type="ECO:0000259" key="6">
    <source>
        <dbReference type="PROSITE" id="PS50089"/>
    </source>
</evidence>
<accession>A0A0L6V0Z6</accession>
<evidence type="ECO:0000256" key="5">
    <source>
        <dbReference type="SAM" id="MobiDB-lite"/>
    </source>
</evidence>
<feature type="region of interest" description="Disordered" evidence="5">
    <location>
        <begin position="54"/>
        <end position="76"/>
    </location>
</feature>
<evidence type="ECO:0000256" key="3">
    <source>
        <dbReference type="ARBA" id="ARBA00022833"/>
    </source>
</evidence>
<protein>
    <recommendedName>
        <fullName evidence="6">RING-type domain-containing protein</fullName>
    </recommendedName>
</protein>
<dbReference type="VEuPathDB" id="FungiDB:VP01_2927g1"/>
<feature type="compositionally biased region" description="Polar residues" evidence="5">
    <location>
        <begin position="182"/>
        <end position="196"/>
    </location>
</feature>
<keyword evidence="1" id="KW-0479">Metal-binding</keyword>
<sequence length="353" mass="38863">MRGDKLIAGEMEIELAVDVLGSSAFSAAGTLKSFPHLKEMLAIASGSQLLDRAARPSLRRSSSLPEASAGKKPVKPAPPLNDCPICLESLKRKTYLKIFPRKIQVKRWPGCLHGYHPHCYKEMVDQQQPCAICRKPCPPLSAARLKSLESPRVSPSEPDQDEIAALEVLQTDLDLTELVPEISTTRGDRASTSGSSHTHEGASGSVRIYEDDEALARALSFSLQQEARHHPGTSTIMFDEPHHSWSGPGTSSDQDLALALSLQEEFIRESQGGNSRCPIHDALPDLAELSDAWRAPDTSRDANYARQIERELNGQRPLPPRSISQGHPFTSTIFHFFLDIDQNFVGFHDEAEC</sequence>
<dbReference type="OrthoDB" id="2517687at2759"/>
<reference evidence="7 9" key="1">
    <citation type="submission" date="2015-08" db="EMBL/GenBank/DDBJ databases">
        <title>Next Generation Sequencing and Analysis of the Genome of Puccinia sorghi L Schw, the Causal Agent of Maize Common Rust.</title>
        <authorList>
            <person name="Rochi L."/>
            <person name="Burguener G."/>
            <person name="Darino M."/>
            <person name="Turjanski A."/>
            <person name="Kreff E."/>
            <person name="Dieguez M.J."/>
            <person name="Sacco F."/>
        </authorList>
    </citation>
    <scope>NUCLEOTIDE SEQUENCE [LARGE SCALE GENOMIC DNA]</scope>
    <source>
        <strain evidence="7 9">RO10H11247</strain>
    </source>
</reference>
<dbReference type="EMBL" id="LAVV01007884">
    <property type="protein sequence ID" value="KNZ54448.1"/>
    <property type="molecule type" value="Genomic_DNA"/>
</dbReference>
<keyword evidence="3" id="KW-0862">Zinc</keyword>
<gene>
    <name evidence="8" type="ORF">VP01_2927g1</name>
    <name evidence="7" type="ORF">VP01_2944g1</name>
</gene>
<keyword evidence="9" id="KW-1185">Reference proteome</keyword>
<keyword evidence="2 4" id="KW-0863">Zinc-finger</keyword>
<dbReference type="SUPFAM" id="SSF57850">
    <property type="entry name" value="RING/U-box"/>
    <property type="match status" value="1"/>
</dbReference>
<dbReference type="InterPro" id="IPR013083">
    <property type="entry name" value="Znf_RING/FYVE/PHD"/>
</dbReference>
<feature type="compositionally biased region" description="Low complexity" evidence="5">
    <location>
        <begin position="54"/>
        <end position="68"/>
    </location>
</feature>
<dbReference type="GO" id="GO:0008270">
    <property type="term" value="F:zinc ion binding"/>
    <property type="evidence" value="ECO:0007669"/>
    <property type="project" value="UniProtKB-KW"/>
</dbReference>
<dbReference type="InterPro" id="IPR018957">
    <property type="entry name" value="Znf_C3HC4_RING-type"/>
</dbReference>
<feature type="domain" description="RING-type" evidence="6">
    <location>
        <begin position="83"/>
        <end position="134"/>
    </location>
</feature>
<dbReference type="PROSITE" id="PS50089">
    <property type="entry name" value="ZF_RING_2"/>
    <property type="match status" value="1"/>
</dbReference>
<evidence type="ECO:0000256" key="4">
    <source>
        <dbReference type="PROSITE-ProRule" id="PRU00175"/>
    </source>
</evidence>
<evidence type="ECO:0000313" key="7">
    <source>
        <dbReference type="EMBL" id="KNZ54448.1"/>
    </source>
</evidence>
<evidence type="ECO:0000313" key="8">
    <source>
        <dbReference type="EMBL" id="KNZ54520.1"/>
    </source>
</evidence>
<feature type="region of interest" description="Disordered" evidence="5">
    <location>
        <begin position="182"/>
        <end position="203"/>
    </location>
</feature>
<organism evidence="7 9">
    <name type="scientific">Puccinia sorghi</name>
    <dbReference type="NCBI Taxonomy" id="27349"/>
    <lineage>
        <taxon>Eukaryota</taxon>
        <taxon>Fungi</taxon>
        <taxon>Dikarya</taxon>
        <taxon>Basidiomycota</taxon>
        <taxon>Pucciniomycotina</taxon>
        <taxon>Pucciniomycetes</taxon>
        <taxon>Pucciniales</taxon>
        <taxon>Pucciniaceae</taxon>
        <taxon>Puccinia</taxon>
    </lineage>
</organism>
<name>A0A0L6V0Z6_9BASI</name>
<dbReference type="VEuPathDB" id="FungiDB:VP01_2944g1"/>
<dbReference type="EMBL" id="LAVV01007865">
    <property type="protein sequence ID" value="KNZ54520.1"/>
    <property type="molecule type" value="Genomic_DNA"/>
</dbReference>
<evidence type="ECO:0000256" key="2">
    <source>
        <dbReference type="ARBA" id="ARBA00022771"/>
    </source>
</evidence>
<proteinExistence type="predicted"/>
<evidence type="ECO:0000256" key="1">
    <source>
        <dbReference type="ARBA" id="ARBA00022723"/>
    </source>
</evidence>